<feature type="domain" description="FRG" evidence="1">
    <location>
        <begin position="31"/>
        <end position="127"/>
    </location>
</feature>
<dbReference type="OrthoDB" id="9816036at2"/>
<sequence>MQFGQDIIPENWLEVQAALFGNSWNDKINRFRSNFVYRGTWSKDFELNTSISRLGSQYDVLEPHILRNFRKYAHSNTTQGDSVWNWLAIAQHHGLPTRLLDWTYSPLVALHFATQDLDKYNEDGVVWCINYVKSGEHLPSALKSVLEEEGSNVFTPEMLQPVSPTLKALSSFQEKEFVLFLEPPSIDNRIVHQYALFSLMSNVKAEMSNWLKQHKELYYRVIIPASLKWEIRDKLDQANITERVLTPGLSGLSAWLKRHYTHQQSIKEDPAL</sequence>
<dbReference type="RefSeq" id="WP_112306621.1">
    <property type="nucleotide sequence ID" value="NZ_QMDV01000004.1"/>
</dbReference>
<comment type="caution">
    <text evidence="2">The sequence shown here is derived from an EMBL/GenBank/DDBJ whole genome shotgun (WGS) entry which is preliminary data.</text>
</comment>
<dbReference type="Pfam" id="PF08867">
    <property type="entry name" value="FRG"/>
    <property type="match status" value="1"/>
</dbReference>
<dbReference type="Proteomes" id="UP000251692">
    <property type="component" value="Unassembled WGS sequence"/>
</dbReference>
<dbReference type="AlphaFoldDB" id="A0A364RCD9"/>
<keyword evidence="3" id="KW-1185">Reference proteome</keyword>
<name>A0A364RCD9_9BACT</name>
<evidence type="ECO:0000259" key="1">
    <source>
        <dbReference type="SMART" id="SM00901"/>
    </source>
</evidence>
<reference evidence="2 3" key="2">
    <citation type="submission" date="2018-07" db="EMBL/GenBank/DDBJ databases">
        <title>Pontibacter sp. 2b14 genomic sequence and assembly.</title>
        <authorList>
            <person name="Du Z.-J."/>
        </authorList>
    </citation>
    <scope>NUCLEOTIDE SEQUENCE [LARGE SCALE GENOMIC DNA]</scope>
    <source>
        <strain evidence="2 3">2b14</strain>
    </source>
</reference>
<protein>
    <submittedName>
        <fullName evidence="2">FRG domain-containing protein</fullName>
    </submittedName>
</protein>
<dbReference type="SMART" id="SM00901">
    <property type="entry name" value="FRG"/>
    <property type="match status" value="1"/>
</dbReference>
<accession>A0A364RCD9</accession>
<evidence type="ECO:0000313" key="2">
    <source>
        <dbReference type="EMBL" id="RAU81943.1"/>
    </source>
</evidence>
<gene>
    <name evidence="2" type="ORF">DP923_14775</name>
</gene>
<organism evidence="2 3">
    <name type="scientific">Pontibacter arcticus</name>
    <dbReference type="NCBI Taxonomy" id="2080288"/>
    <lineage>
        <taxon>Bacteria</taxon>
        <taxon>Pseudomonadati</taxon>
        <taxon>Bacteroidota</taxon>
        <taxon>Cytophagia</taxon>
        <taxon>Cytophagales</taxon>
        <taxon>Hymenobacteraceae</taxon>
        <taxon>Pontibacter</taxon>
    </lineage>
</organism>
<dbReference type="EMBL" id="QMDV01000004">
    <property type="protein sequence ID" value="RAU81943.1"/>
    <property type="molecule type" value="Genomic_DNA"/>
</dbReference>
<evidence type="ECO:0000313" key="3">
    <source>
        <dbReference type="Proteomes" id="UP000251692"/>
    </source>
</evidence>
<reference evidence="2 3" key="1">
    <citation type="submission" date="2018-06" db="EMBL/GenBank/DDBJ databases">
        <authorList>
            <person name="Liu Z.-W."/>
        </authorList>
    </citation>
    <scope>NUCLEOTIDE SEQUENCE [LARGE SCALE GENOMIC DNA]</scope>
    <source>
        <strain evidence="2 3">2b14</strain>
    </source>
</reference>
<proteinExistence type="predicted"/>
<dbReference type="InterPro" id="IPR014966">
    <property type="entry name" value="FRG-dom"/>
</dbReference>